<dbReference type="Proteomes" id="UP000653578">
    <property type="component" value="Unassembled WGS sequence"/>
</dbReference>
<keyword evidence="1" id="KW-0812">Transmembrane</keyword>
<dbReference type="Pfam" id="PF13795">
    <property type="entry name" value="HupE_UreJ_2"/>
    <property type="match status" value="1"/>
</dbReference>
<name>A0ABX1XMP1_9BACL</name>
<reference evidence="2 3" key="1">
    <citation type="submission" date="2019-10" db="EMBL/GenBank/DDBJ databases">
        <title>Description of Paenibacillus humi sp. nov.</title>
        <authorList>
            <person name="Carlier A."/>
            <person name="Qi S."/>
        </authorList>
    </citation>
    <scope>NUCLEOTIDE SEQUENCE [LARGE SCALE GENOMIC DNA]</scope>
    <source>
        <strain evidence="2 3">LMG 31461</strain>
    </source>
</reference>
<feature type="transmembrane region" description="Helical" evidence="1">
    <location>
        <begin position="214"/>
        <end position="237"/>
    </location>
</feature>
<evidence type="ECO:0000256" key="1">
    <source>
        <dbReference type="SAM" id="Phobius"/>
    </source>
</evidence>
<accession>A0ABX1XMP1</accession>
<evidence type="ECO:0000313" key="3">
    <source>
        <dbReference type="Proteomes" id="UP000653578"/>
    </source>
</evidence>
<sequence length="386" mass="43726">MNKWEEKMIVILNGMLGKRLVTCLLSLWLLIVIWPVHSASAHMATTGYSDVSIDNSTMRYQLYLDPEEYAQWLDSKSNKSTYVFDPAAPQQSAWKIDDVQRMITEGLFVNSANVTETATLQGVTLKQRENRSYMMIDLVYDFPAAIQDYAINYELFFDDLDPQHQNFTKIHYKGSSVDMVFNKDHRLVAEEAEGMKSGSRSLMLPDWLVSIIEYIGIGVHHIWTGIDHLLFVTALIILPQRKRDYLKTLTAFTIGHSITLILASLKIVNIPSSVVEPLIALSIVYVAVENIWLRKINKRWALSLGFGLIHGLGFAEVLRDAFLNHFILSLFSFNVGVEIGQIGVLLVLLPIVVFASKWRNYRYALGIASGLIALMGAIWVVERTLL</sequence>
<protein>
    <recommendedName>
        <fullName evidence="4">Hydrogenase/urease accessory protein HupE</fullName>
    </recommendedName>
</protein>
<comment type="caution">
    <text evidence="2">The sequence shown here is derived from an EMBL/GenBank/DDBJ whole genome shotgun (WGS) entry which is preliminary data.</text>
</comment>
<keyword evidence="3" id="KW-1185">Reference proteome</keyword>
<feature type="transmembrane region" description="Helical" evidence="1">
    <location>
        <begin position="274"/>
        <end position="293"/>
    </location>
</feature>
<feature type="transmembrane region" description="Helical" evidence="1">
    <location>
        <begin position="339"/>
        <end position="356"/>
    </location>
</feature>
<gene>
    <name evidence="2" type="ORF">GC096_38070</name>
</gene>
<dbReference type="RefSeq" id="WP_171638585.1">
    <property type="nucleotide sequence ID" value="NZ_WHNY01000095.1"/>
</dbReference>
<evidence type="ECO:0000313" key="2">
    <source>
        <dbReference type="EMBL" id="NOU69825.1"/>
    </source>
</evidence>
<feature type="transmembrane region" description="Helical" evidence="1">
    <location>
        <begin position="300"/>
        <end position="319"/>
    </location>
</feature>
<proteinExistence type="predicted"/>
<evidence type="ECO:0008006" key="4">
    <source>
        <dbReference type="Google" id="ProtNLM"/>
    </source>
</evidence>
<feature type="transmembrane region" description="Helical" evidence="1">
    <location>
        <begin position="249"/>
        <end position="268"/>
    </location>
</feature>
<feature type="transmembrane region" description="Helical" evidence="1">
    <location>
        <begin position="363"/>
        <end position="381"/>
    </location>
</feature>
<dbReference type="InterPro" id="IPR032809">
    <property type="entry name" value="Put_HupE_UreJ"/>
</dbReference>
<organism evidence="2 3">
    <name type="scientific">Paenibacillus plantarum</name>
    <dbReference type="NCBI Taxonomy" id="2654975"/>
    <lineage>
        <taxon>Bacteria</taxon>
        <taxon>Bacillati</taxon>
        <taxon>Bacillota</taxon>
        <taxon>Bacilli</taxon>
        <taxon>Bacillales</taxon>
        <taxon>Paenibacillaceae</taxon>
        <taxon>Paenibacillus</taxon>
    </lineage>
</organism>
<keyword evidence="1" id="KW-1133">Transmembrane helix</keyword>
<keyword evidence="1" id="KW-0472">Membrane</keyword>
<dbReference type="EMBL" id="WHNY01000095">
    <property type="protein sequence ID" value="NOU69825.1"/>
    <property type="molecule type" value="Genomic_DNA"/>
</dbReference>